<comment type="subcellular location">
    <subcellularLocation>
        <location evidence="1">Plastid</location>
        <location evidence="1">Chloroplast membrane</location>
        <topology evidence="1">Multi-pass membrane protein</topology>
    </subcellularLocation>
</comment>
<keyword evidence="4" id="KW-0934">Plastid</keyword>
<dbReference type="GO" id="GO:0010276">
    <property type="term" value="F:phytol kinase activity"/>
    <property type="evidence" value="ECO:0007669"/>
    <property type="project" value="UniProtKB-EC"/>
</dbReference>
<dbReference type="PANTHER" id="PTHR32523:SF8">
    <property type="entry name" value="DOLICHOL KINASE"/>
    <property type="match status" value="1"/>
</dbReference>
<dbReference type="PANTHER" id="PTHR32523">
    <property type="entry name" value="PHYTOL KINASE 1, CHLOROPLASTIC"/>
    <property type="match status" value="1"/>
</dbReference>
<keyword evidence="9 14" id="KW-1133">Transmembrane helix</keyword>
<dbReference type="GO" id="GO:0010189">
    <property type="term" value="P:vitamin E biosynthetic process"/>
    <property type="evidence" value="ECO:0007669"/>
    <property type="project" value="EnsemblPlants"/>
</dbReference>
<keyword evidence="10 14" id="KW-0472">Membrane</keyword>
<protein>
    <recommendedName>
        <fullName evidence="12">phytol kinase</fullName>
        <ecNumber evidence="12">2.7.1.182</ecNumber>
    </recommendedName>
</protein>
<dbReference type="Gramene" id="ONK70330">
    <property type="protein sequence ID" value="ONK70330"/>
    <property type="gene ID" value="A4U43_C05F32620"/>
</dbReference>
<evidence type="ECO:0000313" key="16">
    <source>
        <dbReference type="Proteomes" id="UP000243459"/>
    </source>
</evidence>
<name>A0A5P1F1M1_ASPOF</name>
<keyword evidence="8" id="KW-0809">Transit peptide</keyword>
<evidence type="ECO:0000256" key="12">
    <source>
        <dbReference type="ARBA" id="ARBA00039024"/>
    </source>
</evidence>
<sequence length="189" mass="20766">MSAWPFFSSSAEARYFAAVVPLVNCIRLVIYGFSFFKDEGLIKSLTREGKPEELLRGPLYYVLVLMFCALVFWRDSPVGILVLAMMSGGDGFADIVGRRFGSSKLPYNKHKSWMGSISMFIFGFISSIGMLYYFSAFGCINLDWGNAVAMVALVSLVATLVESLPISDVVDDNISVPLSTMLVAMLAFG</sequence>
<evidence type="ECO:0000256" key="1">
    <source>
        <dbReference type="ARBA" id="ARBA00004508"/>
    </source>
</evidence>
<dbReference type="EC" id="2.7.1.182" evidence="12"/>
<dbReference type="Proteomes" id="UP000243459">
    <property type="component" value="Chromosome 5"/>
</dbReference>
<evidence type="ECO:0000256" key="7">
    <source>
        <dbReference type="ARBA" id="ARBA00022777"/>
    </source>
</evidence>
<evidence type="ECO:0000256" key="9">
    <source>
        <dbReference type="ARBA" id="ARBA00022989"/>
    </source>
</evidence>
<evidence type="ECO:0000256" key="3">
    <source>
        <dbReference type="ARBA" id="ARBA00022528"/>
    </source>
</evidence>
<keyword evidence="5" id="KW-0808">Transferase</keyword>
<feature type="transmembrane region" description="Helical" evidence="14">
    <location>
        <begin position="57"/>
        <end position="73"/>
    </location>
</feature>
<evidence type="ECO:0000313" key="15">
    <source>
        <dbReference type="EMBL" id="ONK70330.1"/>
    </source>
</evidence>
<evidence type="ECO:0000256" key="14">
    <source>
        <dbReference type="SAM" id="Phobius"/>
    </source>
</evidence>
<comment type="pathway">
    <text evidence="11">Cofactor biosynthesis; tocopherol biosynthesis.</text>
</comment>
<accession>A0A5P1F1M1</accession>
<reference evidence="16" key="1">
    <citation type="journal article" date="2017" name="Nat. Commun.">
        <title>The asparagus genome sheds light on the origin and evolution of a young Y chromosome.</title>
        <authorList>
            <person name="Harkess A."/>
            <person name="Zhou J."/>
            <person name="Xu C."/>
            <person name="Bowers J.E."/>
            <person name="Van der Hulst R."/>
            <person name="Ayyampalayam S."/>
            <person name="Mercati F."/>
            <person name="Riccardi P."/>
            <person name="McKain M.R."/>
            <person name="Kakrana A."/>
            <person name="Tang H."/>
            <person name="Ray J."/>
            <person name="Groenendijk J."/>
            <person name="Arikit S."/>
            <person name="Mathioni S.M."/>
            <person name="Nakano M."/>
            <person name="Shan H."/>
            <person name="Telgmann-Rauber A."/>
            <person name="Kanno A."/>
            <person name="Yue Z."/>
            <person name="Chen H."/>
            <person name="Li W."/>
            <person name="Chen Y."/>
            <person name="Xu X."/>
            <person name="Zhang Y."/>
            <person name="Luo S."/>
            <person name="Chen H."/>
            <person name="Gao J."/>
            <person name="Mao Z."/>
            <person name="Pires J.C."/>
            <person name="Luo M."/>
            <person name="Kudrna D."/>
            <person name="Wing R.A."/>
            <person name="Meyers B.C."/>
            <person name="Yi K."/>
            <person name="Kong H."/>
            <person name="Lavrijsen P."/>
            <person name="Sunseri F."/>
            <person name="Falavigna A."/>
            <person name="Ye Y."/>
            <person name="Leebens-Mack J.H."/>
            <person name="Chen G."/>
        </authorList>
    </citation>
    <scope>NUCLEOTIDE SEQUENCE [LARGE SCALE GENOMIC DNA]</scope>
    <source>
        <strain evidence="16">cv. DH0086</strain>
    </source>
</reference>
<evidence type="ECO:0000256" key="6">
    <source>
        <dbReference type="ARBA" id="ARBA00022692"/>
    </source>
</evidence>
<keyword evidence="6 14" id="KW-0812">Transmembrane</keyword>
<feature type="transmembrane region" description="Helical" evidence="14">
    <location>
        <begin position="15"/>
        <end position="36"/>
    </location>
</feature>
<gene>
    <name evidence="15" type="ORF">A4U43_C05F32620</name>
</gene>
<comment type="catalytic activity">
    <reaction evidence="13">
        <text>phytol + CTP = phytyl phosphate + CDP + H(+)</text>
        <dbReference type="Rhea" id="RHEA:38055"/>
        <dbReference type="ChEBI" id="CHEBI:15378"/>
        <dbReference type="ChEBI" id="CHEBI:17327"/>
        <dbReference type="ChEBI" id="CHEBI:37563"/>
        <dbReference type="ChEBI" id="CHEBI:58069"/>
        <dbReference type="ChEBI" id="CHEBI:75483"/>
        <dbReference type="EC" id="2.7.1.182"/>
    </reaction>
</comment>
<feature type="transmembrane region" description="Helical" evidence="14">
    <location>
        <begin position="117"/>
        <end position="138"/>
    </location>
</feature>
<evidence type="ECO:0000256" key="10">
    <source>
        <dbReference type="ARBA" id="ARBA00023136"/>
    </source>
</evidence>
<dbReference type="OMA" id="ALIFWRE"/>
<evidence type="ECO:0000256" key="4">
    <source>
        <dbReference type="ARBA" id="ARBA00022640"/>
    </source>
</evidence>
<dbReference type="AlphaFoldDB" id="A0A5P1F1M1"/>
<keyword evidence="3" id="KW-0150">Chloroplast</keyword>
<dbReference type="GO" id="GO:0031969">
    <property type="term" value="C:chloroplast membrane"/>
    <property type="evidence" value="ECO:0007669"/>
    <property type="project" value="UniProtKB-SubCell"/>
</dbReference>
<evidence type="ECO:0000256" key="8">
    <source>
        <dbReference type="ARBA" id="ARBA00022946"/>
    </source>
</evidence>
<evidence type="ECO:0000256" key="13">
    <source>
        <dbReference type="ARBA" id="ARBA00048889"/>
    </source>
</evidence>
<evidence type="ECO:0000256" key="2">
    <source>
        <dbReference type="ARBA" id="ARBA00010794"/>
    </source>
</evidence>
<organism evidence="15 16">
    <name type="scientific">Asparagus officinalis</name>
    <name type="common">Garden asparagus</name>
    <dbReference type="NCBI Taxonomy" id="4686"/>
    <lineage>
        <taxon>Eukaryota</taxon>
        <taxon>Viridiplantae</taxon>
        <taxon>Streptophyta</taxon>
        <taxon>Embryophyta</taxon>
        <taxon>Tracheophyta</taxon>
        <taxon>Spermatophyta</taxon>
        <taxon>Magnoliopsida</taxon>
        <taxon>Liliopsida</taxon>
        <taxon>Asparagales</taxon>
        <taxon>Asparagaceae</taxon>
        <taxon>Asparagoideae</taxon>
        <taxon>Asparagus</taxon>
    </lineage>
</organism>
<keyword evidence="7" id="KW-0418">Kinase</keyword>
<dbReference type="EMBL" id="CM007385">
    <property type="protein sequence ID" value="ONK70330.1"/>
    <property type="molecule type" value="Genomic_DNA"/>
</dbReference>
<keyword evidence="16" id="KW-1185">Reference proteome</keyword>
<proteinExistence type="inferred from homology"/>
<evidence type="ECO:0000256" key="11">
    <source>
        <dbReference type="ARBA" id="ARBA00024015"/>
    </source>
</evidence>
<evidence type="ECO:0000256" key="5">
    <source>
        <dbReference type="ARBA" id="ARBA00022679"/>
    </source>
</evidence>
<comment type="similarity">
    <text evidence="2">Belongs to the polyprenol kinase family.</text>
</comment>
<feature type="transmembrane region" description="Helical" evidence="14">
    <location>
        <begin position="144"/>
        <end position="161"/>
    </location>
</feature>
<dbReference type="InterPro" id="IPR039606">
    <property type="entry name" value="Phytol/farnesol_kinase"/>
</dbReference>